<dbReference type="EMBL" id="JSAQ01000003">
    <property type="protein sequence ID" value="KGO05381.1"/>
    <property type="molecule type" value="Genomic_DNA"/>
</dbReference>
<proteinExistence type="predicted"/>
<dbReference type="AlphaFoldDB" id="A0A0A2GSX1"/>
<dbReference type="Proteomes" id="UP000030140">
    <property type="component" value="Unassembled WGS sequence"/>
</dbReference>
<keyword evidence="2" id="KW-1185">Reference proteome</keyword>
<name>A0A0A2GSX1_9FLAO</name>
<evidence type="ECO:0000313" key="2">
    <source>
        <dbReference type="Proteomes" id="UP000030140"/>
    </source>
</evidence>
<sequence>MTKYATAFCEAYFVVNCEPLGQSAATVLYMARGVQISVPVAIGISVEHEPNFLILLFIFLLEIVKFKNLATFQKYPNISVSNDLRYFLYTLLPTVILAQSFR</sequence>
<protein>
    <submittedName>
        <fullName evidence="1">Uncharacterized protein</fullName>
    </submittedName>
</protein>
<evidence type="ECO:0000313" key="1">
    <source>
        <dbReference type="EMBL" id="KGO05381.1"/>
    </source>
</evidence>
<organism evidence="1 2">
    <name type="scientific">Dokdonia donghaensis DSW-1</name>
    <dbReference type="NCBI Taxonomy" id="1300343"/>
    <lineage>
        <taxon>Bacteria</taxon>
        <taxon>Pseudomonadati</taxon>
        <taxon>Bacteroidota</taxon>
        <taxon>Flavobacteriia</taxon>
        <taxon>Flavobacteriales</taxon>
        <taxon>Flavobacteriaceae</taxon>
        <taxon>Dokdonia</taxon>
    </lineage>
</organism>
<gene>
    <name evidence="1" type="ORF">NV36_14365</name>
</gene>
<reference evidence="1 2" key="1">
    <citation type="submission" date="2014-10" db="EMBL/GenBank/DDBJ databases">
        <title>Draft genome sequence of the proteorhodopsin-containing marine bacterium Dokdonia donghaensis.</title>
        <authorList>
            <person name="Gomez-Consarnau L."/>
            <person name="Gonzalez J.M."/>
            <person name="Riedel T."/>
            <person name="Jaenicke S."/>
            <person name="Wagner-Doebler I."/>
            <person name="Fuhrman J.A."/>
        </authorList>
    </citation>
    <scope>NUCLEOTIDE SEQUENCE [LARGE SCALE GENOMIC DNA]</scope>
    <source>
        <strain evidence="1 2">DSW-1</strain>
    </source>
</reference>
<accession>A0A0A2GSX1</accession>
<comment type="caution">
    <text evidence="1">The sequence shown here is derived from an EMBL/GenBank/DDBJ whole genome shotgun (WGS) entry which is preliminary data.</text>
</comment>